<dbReference type="Pfam" id="PF13519">
    <property type="entry name" value="VWA_2"/>
    <property type="match status" value="1"/>
</dbReference>
<feature type="compositionally biased region" description="Acidic residues" evidence="1">
    <location>
        <begin position="170"/>
        <end position="179"/>
    </location>
</feature>
<dbReference type="InterPro" id="IPR002035">
    <property type="entry name" value="VWF_A"/>
</dbReference>
<reference evidence="3" key="1">
    <citation type="submission" date="2020-11" db="EMBL/GenBank/DDBJ databases">
        <title>Nocardia NEAU-351.nov., a novel actinomycete isolated from the cow dung.</title>
        <authorList>
            <person name="Zhang X."/>
        </authorList>
    </citation>
    <scope>NUCLEOTIDE SEQUENCE</scope>
    <source>
        <strain evidence="3">NEAU-351</strain>
    </source>
</reference>
<dbReference type="EMBL" id="JADMLG010000006">
    <property type="protein sequence ID" value="MBH0778019.1"/>
    <property type="molecule type" value="Genomic_DNA"/>
</dbReference>
<keyword evidence="4" id="KW-1185">Reference proteome</keyword>
<dbReference type="SUPFAM" id="SSF53300">
    <property type="entry name" value="vWA-like"/>
    <property type="match status" value="1"/>
</dbReference>
<evidence type="ECO:0000313" key="4">
    <source>
        <dbReference type="Proteomes" id="UP000655751"/>
    </source>
</evidence>
<proteinExistence type="predicted"/>
<evidence type="ECO:0000259" key="2">
    <source>
        <dbReference type="PROSITE" id="PS50234"/>
    </source>
</evidence>
<name>A0A931IAT4_9NOCA</name>
<protein>
    <submittedName>
        <fullName evidence="3">VWA domain-containing protein</fullName>
    </submittedName>
</protein>
<gene>
    <name evidence="3" type="ORF">IT779_17210</name>
</gene>
<dbReference type="PROSITE" id="PS50234">
    <property type="entry name" value="VWFA"/>
    <property type="match status" value="1"/>
</dbReference>
<accession>A0A931IAT4</accession>
<dbReference type="SMART" id="SM00327">
    <property type="entry name" value="VWA"/>
    <property type="match status" value="1"/>
</dbReference>
<organism evidence="3 4">
    <name type="scientific">Nocardia bovistercoris</name>
    <dbReference type="NCBI Taxonomy" id="2785916"/>
    <lineage>
        <taxon>Bacteria</taxon>
        <taxon>Bacillati</taxon>
        <taxon>Actinomycetota</taxon>
        <taxon>Actinomycetes</taxon>
        <taxon>Mycobacteriales</taxon>
        <taxon>Nocardiaceae</taxon>
        <taxon>Nocardia</taxon>
    </lineage>
</organism>
<dbReference type="InterPro" id="IPR036465">
    <property type="entry name" value="vWFA_dom_sf"/>
</dbReference>
<evidence type="ECO:0000313" key="3">
    <source>
        <dbReference type="EMBL" id="MBH0778019.1"/>
    </source>
</evidence>
<feature type="region of interest" description="Disordered" evidence="1">
    <location>
        <begin position="151"/>
        <end position="192"/>
    </location>
</feature>
<dbReference type="PANTHER" id="PTHR41248:SF1">
    <property type="entry name" value="NORD PROTEIN"/>
    <property type="match status" value="1"/>
</dbReference>
<dbReference type="Proteomes" id="UP000655751">
    <property type="component" value="Unassembled WGS sequence"/>
</dbReference>
<sequence length="554" mass="60041">MTTADPDSPARFRLLATFVAGRPVEVAPAPKAKAAYTTGRTIFLTPGLPVTEQRRELLVQAALLGAGSLHPRLVRPLRRRPALARRYLALEGRRALAGLAGTIPLAAELSLGTRAWTATCDESLAMARGRRSVPDPPHWFGVIRPARLLATTAGPGTRPNGAPGLGFEPPPEDDADEGEGPDRREIANQDTSPLFMPRTLMDLIRGRRGGRMAGRGPAGAGAVHAVRRARLTGTQVRPAPTRRRRAEGKPVAGASGALYPEWDVHRDRYRIDWCRVVDHPLEIEPAPATEIAFDDVLLRRLARIGQGLEVVRGRPDGDELDLDAMTDLLIDLRSGHSPHEHVYSERRKRHRDLGVLILLDASGSATDSDSEGRTVHDHQRRAAATLAHTLEELGDRVAVYAFRSHGRHTVHLPAVKTFGQRFGATQRARLDQLRPSGYTRLGAGLRAAGEILRSRAETNNRLLVLLSDGLPYEDGYEGIYAEADVGTALEELRAEGVGCLCLSLGGGADLEALQRVFGSASYATARTLAELSPRMDEIFLSCLRAASARGRDGT</sequence>
<comment type="caution">
    <text evidence="3">The sequence shown here is derived from an EMBL/GenBank/DDBJ whole genome shotgun (WGS) entry which is preliminary data.</text>
</comment>
<dbReference type="Gene3D" id="3.40.50.410">
    <property type="entry name" value="von Willebrand factor, type A domain"/>
    <property type="match status" value="1"/>
</dbReference>
<feature type="domain" description="VWFA" evidence="2">
    <location>
        <begin position="354"/>
        <end position="543"/>
    </location>
</feature>
<dbReference type="RefSeq" id="WP_196150321.1">
    <property type="nucleotide sequence ID" value="NZ_JADMLG010000006.1"/>
</dbReference>
<dbReference type="PANTHER" id="PTHR41248">
    <property type="entry name" value="NORD PROTEIN"/>
    <property type="match status" value="1"/>
</dbReference>
<dbReference type="InterPro" id="IPR051928">
    <property type="entry name" value="NorD/CobT"/>
</dbReference>
<dbReference type="AlphaFoldDB" id="A0A931IAT4"/>
<evidence type="ECO:0000256" key="1">
    <source>
        <dbReference type="SAM" id="MobiDB-lite"/>
    </source>
</evidence>